<keyword evidence="1" id="KW-0808">Transferase</keyword>
<dbReference type="Pfam" id="PF13185">
    <property type="entry name" value="GAF_2"/>
    <property type="match status" value="1"/>
</dbReference>
<dbReference type="Gene3D" id="1.10.10.10">
    <property type="entry name" value="Winged helix-like DNA-binding domain superfamily/Winged helix DNA-binding domain"/>
    <property type="match status" value="1"/>
</dbReference>
<dbReference type="RefSeq" id="WP_237336762.1">
    <property type="nucleotide sequence ID" value="NZ_BAABCM010000001.1"/>
</dbReference>
<gene>
    <name evidence="6" type="ORF">GCM10022380_03910</name>
</gene>
<dbReference type="Gene3D" id="3.30.450.40">
    <property type="match status" value="1"/>
</dbReference>
<evidence type="ECO:0000259" key="5">
    <source>
        <dbReference type="PROSITE" id="PS50921"/>
    </source>
</evidence>
<dbReference type="InterPro" id="IPR029016">
    <property type="entry name" value="GAF-like_dom_sf"/>
</dbReference>
<evidence type="ECO:0000256" key="2">
    <source>
        <dbReference type="ARBA" id="ARBA00022777"/>
    </source>
</evidence>
<comment type="caution">
    <text evidence="6">The sequence shown here is derived from an EMBL/GenBank/DDBJ whole genome shotgun (WGS) entry which is preliminary data.</text>
</comment>
<keyword evidence="3" id="KW-0805">Transcription regulation</keyword>
<dbReference type="EMBL" id="BAABCM010000001">
    <property type="protein sequence ID" value="GAA3790713.1"/>
    <property type="molecule type" value="Genomic_DNA"/>
</dbReference>
<proteinExistence type="predicted"/>
<dbReference type="InterPro" id="IPR003018">
    <property type="entry name" value="GAF"/>
</dbReference>
<dbReference type="InterPro" id="IPR005561">
    <property type="entry name" value="ANTAR"/>
</dbReference>
<dbReference type="SUPFAM" id="SSF52172">
    <property type="entry name" value="CheY-like"/>
    <property type="match status" value="1"/>
</dbReference>
<protein>
    <submittedName>
        <fullName evidence="6">GAF and ANTAR domain-containing protein</fullName>
    </submittedName>
</protein>
<evidence type="ECO:0000256" key="1">
    <source>
        <dbReference type="ARBA" id="ARBA00022679"/>
    </source>
</evidence>
<dbReference type="SUPFAM" id="SSF55781">
    <property type="entry name" value="GAF domain-like"/>
    <property type="match status" value="1"/>
</dbReference>
<evidence type="ECO:0000256" key="4">
    <source>
        <dbReference type="ARBA" id="ARBA00023163"/>
    </source>
</evidence>
<evidence type="ECO:0000313" key="6">
    <source>
        <dbReference type="EMBL" id="GAA3790713.1"/>
    </source>
</evidence>
<dbReference type="InterPro" id="IPR011006">
    <property type="entry name" value="CheY-like_superfamily"/>
</dbReference>
<keyword evidence="7" id="KW-1185">Reference proteome</keyword>
<sequence length="249" mass="26206">MDETVGPPAAGRAAMGRDELADTVAKAVRELEPEPDVDGTVGHIVAAAMATIAGVEDAGVSLLESGQVRSVAPSSAIVAELDRLQVELGEGPCVDAMVDCPVYRVGDLAADRRWPRFAPAAAGRGMRSLLGVRLFTSSHLVGALNLYSHHRAAFDPPAERLVELFAAHAAVALAGSQRQVRLQAALDSRDVISTAKGMLMQRFDLSPEQAFDALVRTSQQRNTTPQRVAQAILTTHQPAAAPGPPQPPS</sequence>
<dbReference type="SMART" id="SM00065">
    <property type="entry name" value="GAF"/>
    <property type="match status" value="1"/>
</dbReference>
<dbReference type="Proteomes" id="UP001501624">
    <property type="component" value="Unassembled WGS sequence"/>
</dbReference>
<dbReference type="PIRSF" id="PIRSF036625">
    <property type="entry name" value="GAF_ANTAR"/>
    <property type="match status" value="1"/>
</dbReference>
<keyword evidence="2" id="KW-0418">Kinase</keyword>
<keyword evidence="4" id="KW-0804">Transcription</keyword>
<organism evidence="6 7">
    <name type="scientific">Amycolatopsis tucumanensis</name>
    <dbReference type="NCBI Taxonomy" id="401106"/>
    <lineage>
        <taxon>Bacteria</taxon>
        <taxon>Bacillati</taxon>
        <taxon>Actinomycetota</taxon>
        <taxon>Actinomycetes</taxon>
        <taxon>Pseudonocardiales</taxon>
        <taxon>Pseudonocardiaceae</taxon>
        <taxon>Amycolatopsis</taxon>
    </lineage>
</organism>
<evidence type="ECO:0000313" key="7">
    <source>
        <dbReference type="Proteomes" id="UP001501624"/>
    </source>
</evidence>
<name>A0ABP7HET5_9PSEU</name>
<feature type="domain" description="ANTAR" evidence="5">
    <location>
        <begin position="172"/>
        <end position="233"/>
    </location>
</feature>
<dbReference type="PROSITE" id="PS50921">
    <property type="entry name" value="ANTAR"/>
    <property type="match status" value="1"/>
</dbReference>
<dbReference type="Pfam" id="PF03861">
    <property type="entry name" value="ANTAR"/>
    <property type="match status" value="1"/>
</dbReference>
<dbReference type="SMART" id="SM01012">
    <property type="entry name" value="ANTAR"/>
    <property type="match status" value="1"/>
</dbReference>
<evidence type="ECO:0000256" key="3">
    <source>
        <dbReference type="ARBA" id="ARBA00023015"/>
    </source>
</evidence>
<accession>A0ABP7HET5</accession>
<dbReference type="InterPro" id="IPR012074">
    <property type="entry name" value="GAF_ANTAR"/>
</dbReference>
<dbReference type="InterPro" id="IPR036388">
    <property type="entry name" value="WH-like_DNA-bd_sf"/>
</dbReference>
<reference evidence="7" key="1">
    <citation type="journal article" date="2019" name="Int. J. Syst. Evol. Microbiol.">
        <title>The Global Catalogue of Microorganisms (GCM) 10K type strain sequencing project: providing services to taxonomists for standard genome sequencing and annotation.</title>
        <authorList>
            <consortium name="The Broad Institute Genomics Platform"/>
            <consortium name="The Broad Institute Genome Sequencing Center for Infectious Disease"/>
            <person name="Wu L."/>
            <person name="Ma J."/>
        </authorList>
    </citation>
    <scope>NUCLEOTIDE SEQUENCE [LARGE SCALE GENOMIC DNA]</scope>
    <source>
        <strain evidence="7">JCM 17017</strain>
    </source>
</reference>